<sequence>MSTTPPLLDVANLRLTGILDSISFSINPGDRVGLIGESGSGKSLSALSIVGLTPPPLQPDGDLFFQGKPLPRNERSLRKLRGKKIGMVFQEPMAALDPLMKAGKQVTEALHLHGVDAKTAQERTDALFVEVGLDPDKQNSYPHELSGGQRQRVLIAIALANDPDLLICDEPTTALDVTVQKQIVDLILKVVRERNTGLLFITHDLGLVQQVCERVVVLRQGKVVESGTTAEVFHHPREDYTKSLIASSLSRPRPHVPHHNAPVVLTARGITKIHPRPARKGGPVQALAGVDVCLKKGARLGIVGESGSGKSTLLRILAGLDAPTEGEVNQHGNSVQMVFQDPMSSLDPRWPVWKIVSEPLRAEKLSKAQRLDRVREVLSAVGLNDSALDRFPHEFSGGQRQRISLARALSIRPDILLADEPVSALDVSVRNQVLDLLEQLCTDYDVSLIFVSHDLPITRDLCEELIIMQRGNVVESGPSAQLWQNPQHRYTQELLEAVPQLRL</sequence>
<protein>
    <submittedName>
        <fullName evidence="5">Dipeptide ABC transporter ATP-binding protein</fullName>
    </submittedName>
</protein>
<dbReference type="RefSeq" id="WP_187973979.1">
    <property type="nucleotide sequence ID" value="NZ_CP046884.1"/>
</dbReference>
<dbReference type="PROSITE" id="PS50893">
    <property type="entry name" value="ABC_TRANSPORTER_2"/>
    <property type="match status" value="2"/>
</dbReference>
<dbReference type="Pfam" id="PF08352">
    <property type="entry name" value="oligo_HPY"/>
    <property type="match status" value="2"/>
</dbReference>
<organism evidence="5 6">
    <name type="scientific">Corynebacterium poyangense</name>
    <dbReference type="NCBI Taxonomy" id="2684405"/>
    <lineage>
        <taxon>Bacteria</taxon>
        <taxon>Bacillati</taxon>
        <taxon>Actinomycetota</taxon>
        <taxon>Actinomycetes</taxon>
        <taxon>Mycobacteriales</taxon>
        <taxon>Corynebacteriaceae</taxon>
        <taxon>Corynebacterium</taxon>
    </lineage>
</organism>
<dbReference type="InterPro" id="IPR017871">
    <property type="entry name" value="ABC_transporter-like_CS"/>
</dbReference>
<dbReference type="NCBIfam" id="NF007739">
    <property type="entry name" value="PRK10419.1"/>
    <property type="match status" value="2"/>
</dbReference>
<dbReference type="GO" id="GO:0015833">
    <property type="term" value="P:peptide transport"/>
    <property type="evidence" value="ECO:0007669"/>
    <property type="project" value="InterPro"/>
</dbReference>
<evidence type="ECO:0000256" key="1">
    <source>
        <dbReference type="ARBA" id="ARBA00022448"/>
    </source>
</evidence>
<dbReference type="GO" id="GO:0005524">
    <property type="term" value="F:ATP binding"/>
    <property type="evidence" value="ECO:0007669"/>
    <property type="project" value="UniProtKB-KW"/>
</dbReference>
<keyword evidence="3 5" id="KW-0067">ATP-binding</keyword>
<dbReference type="PANTHER" id="PTHR43776">
    <property type="entry name" value="TRANSPORT ATP-BINDING PROTEIN"/>
    <property type="match status" value="1"/>
</dbReference>
<dbReference type="PROSITE" id="PS00211">
    <property type="entry name" value="ABC_TRANSPORTER_1"/>
    <property type="match status" value="2"/>
</dbReference>
<dbReference type="Pfam" id="PF00005">
    <property type="entry name" value="ABC_tran"/>
    <property type="match status" value="2"/>
</dbReference>
<evidence type="ECO:0000259" key="4">
    <source>
        <dbReference type="PROSITE" id="PS50893"/>
    </source>
</evidence>
<dbReference type="InterPro" id="IPR027417">
    <property type="entry name" value="P-loop_NTPase"/>
</dbReference>
<dbReference type="AlphaFoldDB" id="A0A7H0SQ40"/>
<keyword evidence="6" id="KW-1185">Reference proteome</keyword>
<dbReference type="InterPro" id="IPR003439">
    <property type="entry name" value="ABC_transporter-like_ATP-bd"/>
</dbReference>
<evidence type="ECO:0000313" key="5">
    <source>
        <dbReference type="EMBL" id="QNQ90665.1"/>
    </source>
</evidence>
<dbReference type="Proteomes" id="UP000516320">
    <property type="component" value="Chromosome"/>
</dbReference>
<dbReference type="CDD" id="cd03257">
    <property type="entry name" value="ABC_NikE_OppD_transporters"/>
    <property type="match status" value="2"/>
</dbReference>
<dbReference type="InterPro" id="IPR003593">
    <property type="entry name" value="AAA+_ATPase"/>
</dbReference>
<evidence type="ECO:0000256" key="2">
    <source>
        <dbReference type="ARBA" id="ARBA00022741"/>
    </source>
</evidence>
<dbReference type="GO" id="GO:0055085">
    <property type="term" value="P:transmembrane transport"/>
    <property type="evidence" value="ECO:0007669"/>
    <property type="project" value="UniProtKB-ARBA"/>
</dbReference>
<name>A0A7H0SQ40_9CORY</name>
<evidence type="ECO:0000313" key="6">
    <source>
        <dbReference type="Proteomes" id="UP000516320"/>
    </source>
</evidence>
<keyword evidence="2" id="KW-0547">Nucleotide-binding</keyword>
<accession>A0A7H0SQ40</accession>
<feature type="domain" description="ABC transporter" evidence="4">
    <location>
        <begin position="2"/>
        <end position="245"/>
    </location>
</feature>
<reference evidence="5 6" key="1">
    <citation type="submission" date="2019-12" db="EMBL/GenBank/DDBJ databases">
        <title>Corynebacterium sp. nov., isolated from feces of the Anser Albifrons in China.</title>
        <authorList>
            <person name="Liu Q."/>
        </authorList>
    </citation>
    <scope>NUCLEOTIDE SEQUENCE [LARGE SCALE GENOMIC DNA]</scope>
    <source>
        <strain evidence="5 6">4H37-19</strain>
    </source>
</reference>
<dbReference type="SUPFAM" id="SSF52540">
    <property type="entry name" value="P-loop containing nucleoside triphosphate hydrolases"/>
    <property type="match status" value="2"/>
</dbReference>
<evidence type="ECO:0000256" key="3">
    <source>
        <dbReference type="ARBA" id="ARBA00022840"/>
    </source>
</evidence>
<keyword evidence="1" id="KW-0813">Transport</keyword>
<dbReference type="GO" id="GO:0016887">
    <property type="term" value="F:ATP hydrolysis activity"/>
    <property type="evidence" value="ECO:0007669"/>
    <property type="project" value="InterPro"/>
</dbReference>
<dbReference type="NCBIfam" id="NF008453">
    <property type="entry name" value="PRK11308.1"/>
    <property type="match status" value="2"/>
</dbReference>
<gene>
    <name evidence="5" type="ORF">GP475_08470</name>
</gene>
<dbReference type="KEGG" id="cpoy:GP475_08470"/>
<feature type="domain" description="ABC transporter" evidence="4">
    <location>
        <begin position="265"/>
        <end position="495"/>
    </location>
</feature>
<proteinExistence type="predicted"/>
<dbReference type="Gene3D" id="3.40.50.300">
    <property type="entry name" value="P-loop containing nucleotide triphosphate hydrolases"/>
    <property type="match status" value="2"/>
</dbReference>
<dbReference type="InterPro" id="IPR013563">
    <property type="entry name" value="Oligopep_ABC_C"/>
</dbReference>
<dbReference type="InterPro" id="IPR050319">
    <property type="entry name" value="ABC_transp_ATP-bind"/>
</dbReference>
<dbReference type="EMBL" id="CP046884">
    <property type="protein sequence ID" value="QNQ90665.1"/>
    <property type="molecule type" value="Genomic_DNA"/>
</dbReference>
<dbReference type="SMART" id="SM00382">
    <property type="entry name" value="AAA"/>
    <property type="match status" value="2"/>
</dbReference>